<evidence type="ECO:0000313" key="7">
    <source>
        <dbReference type="Proteomes" id="UP000680158"/>
    </source>
</evidence>
<feature type="domain" description="Methyl-accepting transducer" evidence="4">
    <location>
        <begin position="412"/>
        <end position="641"/>
    </location>
</feature>
<keyword evidence="2" id="KW-0807">Transducer</keyword>
<dbReference type="GO" id="GO:0006935">
    <property type="term" value="P:chemotaxis"/>
    <property type="evidence" value="ECO:0007669"/>
    <property type="project" value="TreeGrafter"/>
</dbReference>
<dbReference type="PROSITE" id="PS50111">
    <property type="entry name" value="CHEMOTAXIS_TRANSDUC_2"/>
    <property type="match status" value="1"/>
</dbReference>
<dbReference type="GO" id="GO:0004888">
    <property type="term" value="F:transmembrane signaling receptor activity"/>
    <property type="evidence" value="ECO:0007669"/>
    <property type="project" value="TreeGrafter"/>
</dbReference>
<dbReference type="InterPro" id="IPR004089">
    <property type="entry name" value="MCPsignal_dom"/>
</dbReference>
<dbReference type="Gene3D" id="1.10.287.950">
    <property type="entry name" value="Methyl-accepting chemotaxis protein"/>
    <property type="match status" value="1"/>
</dbReference>
<dbReference type="SUPFAM" id="SSF58104">
    <property type="entry name" value="Methyl-accepting chemotaxis protein (MCP) signaling domain"/>
    <property type="match status" value="1"/>
</dbReference>
<dbReference type="EMBL" id="JAGSPM010000002">
    <property type="protein sequence ID" value="MBR7745995.1"/>
    <property type="molecule type" value="Genomic_DNA"/>
</dbReference>
<dbReference type="PANTHER" id="PTHR43531:SF7">
    <property type="entry name" value="AEROTAXIS RECEPTOR"/>
    <property type="match status" value="1"/>
</dbReference>
<evidence type="ECO:0000256" key="1">
    <source>
        <dbReference type="ARBA" id="ARBA00029447"/>
    </source>
</evidence>
<evidence type="ECO:0000313" key="6">
    <source>
        <dbReference type="EMBL" id="MBR7745995.1"/>
    </source>
</evidence>
<dbReference type="AlphaFoldDB" id="A0A941DEF8"/>
<feature type="transmembrane region" description="Helical" evidence="3">
    <location>
        <begin position="29"/>
        <end position="50"/>
    </location>
</feature>
<keyword evidence="3" id="KW-0472">Membrane</keyword>
<evidence type="ECO:0008006" key="8">
    <source>
        <dbReference type="Google" id="ProtNLM"/>
    </source>
</evidence>
<dbReference type="InterPro" id="IPR003660">
    <property type="entry name" value="HAMP_dom"/>
</dbReference>
<dbReference type="PANTHER" id="PTHR43531">
    <property type="entry name" value="PROTEIN ICFG"/>
    <property type="match status" value="1"/>
</dbReference>
<dbReference type="RefSeq" id="WP_212683345.1">
    <property type="nucleotide sequence ID" value="NZ_JAGSPM010000002.1"/>
</dbReference>
<evidence type="ECO:0000259" key="5">
    <source>
        <dbReference type="PROSITE" id="PS50885"/>
    </source>
</evidence>
<dbReference type="Proteomes" id="UP000680158">
    <property type="component" value="Unassembled WGS sequence"/>
</dbReference>
<reference evidence="6 7" key="1">
    <citation type="submission" date="2021-04" db="EMBL/GenBank/DDBJ databases">
        <title>novel species isolated from subtropical streams in China.</title>
        <authorList>
            <person name="Lu H."/>
        </authorList>
    </citation>
    <scope>NUCLEOTIDE SEQUENCE [LARGE SCALE GENOMIC DNA]</scope>
    <source>
        <strain evidence="6 7">BYS107W</strain>
    </source>
</reference>
<dbReference type="GO" id="GO:0007165">
    <property type="term" value="P:signal transduction"/>
    <property type="evidence" value="ECO:0007669"/>
    <property type="project" value="UniProtKB-KW"/>
</dbReference>
<evidence type="ECO:0000256" key="2">
    <source>
        <dbReference type="PROSITE-ProRule" id="PRU00284"/>
    </source>
</evidence>
<keyword evidence="7" id="KW-1185">Reference proteome</keyword>
<gene>
    <name evidence="6" type="ORF">KDM92_05335</name>
</gene>
<protein>
    <recommendedName>
        <fullName evidence="8">Methyl-accepting chemotaxis protein</fullName>
    </recommendedName>
</protein>
<feature type="domain" description="HAMP" evidence="5">
    <location>
        <begin position="355"/>
        <end position="407"/>
    </location>
</feature>
<dbReference type="SMART" id="SM00283">
    <property type="entry name" value="MA"/>
    <property type="match status" value="1"/>
</dbReference>
<sequence>MPSARRSLLSVLMRPCLYLMGKFSLRFKLLGMLGSVLLISLCFGVAVLLAQMQGLESVDTRQAGLELLRQSGRALSLVQQIRAAGNANLDPSNQEKLRVALSNITTLSTVLTQLKQQDHGRLRIEAQELSSLLSSLASDFSNQKYPLDAQARQNLDQLETKLLVFSNSAVQKSGLLQDADATTYSLADLALNKLTTLNVLLSKIVMSASQSAQDSTQDGVPDLSKSSIQIAQLSLLREQLQIASVVSQSMHLTWSQNGDAAPSSYSEAQQANQQLLVSLQKISGEQIAANLANEIRTQAQLALTKNDVLQVELQKRVSDLLQERAKSLRWFVYMLLVVLLGMSFATIYLSFGFYLNLLHAVKDLEHAAEVVASGDLTTTTKLEGSDELSKTALAIDKANFNLSALVANVRTNASMVLELGKELSEDIGRMAIRTEQQANSLVDTASNMGTLSETVKNNAANAQSVDNLASNVRMIAESSNETMRAAVDTMQGIHASSIKVHEIVSMIDKIAFQTDILALNAAVEAAHAGEQGRGFAVVANEVRGLAQRTADSARQIRNLIDDSVHRVETGVKQIHEVNTTLSEIVAGIRSLATDIKAISTASIEQSQSLIHISQAVHELDEITKSNSAMVDNAKSASAELGSRAEKLTTVVAAFKLRQGTADEAHSLVKKAMSLFKTQGMDLLDYITRDPHKMFADRDMYVFAFDRRGQYRAFAGNAAKLEVNLFNVPGLDGRKLVADAFDLPEKGGWVDYAIENPLLKRVEIKTSYIERISDDIVVGCGVYKSV</sequence>
<organism evidence="6 7">
    <name type="scientific">Undibacterium baiyunense</name>
    <dbReference type="NCBI Taxonomy" id="2828731"/>
    <lineage>
        <taxon>Bacteria</taxon>
        <taxon>Pseudomonadati</taxon>
        <taxon>Pseudomonadota</taxon>
        <taxon>Betaproteobacteria</taxon>
        <taxon>Burkholderiales</taxon>
        <taxon>Oxalobacteraceae</taxon>
        <taxon>Undibacterium</taxon>
    </lineage>
</organism>
<dbReference type="GO" id="GO:0005886">
    <property type="term" value="C:plasma membrane"/>
    <property type="evidence" value="ECO:0007669"/>
    <property type="project" value="TreeGrafter"/>
</dbReference>
<evidence type="ECO:0000259" key="4">
    <source>
        <dbReference type="PROSITE" id="PS50111"/>
    </source>
</evidence>
<dbReference type="Pfam" id="PF00015">
    <property type="entry name" value="MCPsignal"/>
    <property type="match status" value="1"/>
</dbReference>
<dbReference type="InterPro" id="IPR051310">
    <property type="entry name" value="MCP_chemotaxis"/>
</dbReference>
<comment type="similarity">
    <text evidence="1">Belongs to the methyl-accepting chemotaxis (MCP) protein family.</text>
</comment>
<comment type="caution">
    <text evidence="6">The sequence shown here is derived from an EMBL/GenBank/DDBJ whole genome shotgun (WGS) entry which is preliminary data.</text>
</comment>
<dbReference type="CDD" id="cd11386">
    <property type="entry name" value="MCP_signal"/>
    <property type="match status" value="1"/>
</dbReference>
<proteinExistence type="inferred from homology"/>
<feature type="transmembrane region" description="Helical" evidence="3">
    <location>
        <begin position="330"/>
        <end position="355"/>
    </location>
</feature>
<dbReference type="PROSITE" id="PS50885">
    <property type="entry name" value="HAMP"/>
    <property type="match status" value="1"/>
</dbReference>
<keyword evidence="3" id="KW-0812">Transmembrane</keyword>
<accession>A0A941DEF8</accession>
<evidence type="ECO:0000256" key="3">
    <source>
        <dbReference type="SAM" id="Phobius"/>
    </source>
</evidence>
<name>A0A941DEF8_9BURK</name>
<keyword evidence="3" id="KW-1133">Transmembrane helix</keyword>